<evidence type="ECO:0000313" key="2">
    <source>
        <dbReference type="Proteomes" id="UP000311713"/>
    </source>
</evidence>
<dbReference type="OrthoDB" id="4336912at2"/>
<keyword evidence="2" id="KW-1185">Reference proteome</keyword>
<dbReference type="RefSeq" id="WP_139640161.1">
    <property type="nucleotide sequence ID" value="NZ_BAAAZS010000047.1"/>
</dbReference>
<sequence length="129" mass="13633">MNSDYPTDAVGCSPRPGCFHGTLDSGTMNGGPANGWITEAKWTGNERQWSSSPYSTTHDLYHEDQIPIQANKLLDLYDGLGGSGVRYAASNLEGAQHFANVFAGNARLAEAMASGSLGVFHVPGNGMRG</sequence>
<comment type="caution">
    <text evidence="1">The sequence shown here is derived from an EMBL/GenBank/DDBJ whole genome shotgun (WGS) entry which is preliminary data.</text>
</comment>
<name>A0A5C4VG46_9ACTN</name>
<proteinExistence type="predicted"/>
<accession>A0A5C4VG46</accession>
<reference evidence="1 2" key="1">
    <citation type="submission" date="2019-06" db="EMBL/GenBank/DDBJ databases">
        <title>Draft genome of Streptomyces sedi sp. JCM16909.</title>
        <authorList>
            <person name="Klykleung N."/>
            <person name="Tanasupawat S."/>
            <person name="Kudo T."/>
            <person name="Yuki M."/>
            <person name="Ohkuma M."/>
        </authorList>
    </citation>
    <scope>NUCLEOTIDE SEQUENCE [LARGE SCALE GENOMIC DNA]</scope>
    <source>
        <strain evidence="1 2">JCM 16909</strain>
    </source>
</reference>
<evidence type="ECO:0000313" key="1">
    <source>
        <dbReference type="EMBL" id="TNM34406.1"/>
    </source>
</evidence>
<organism evidence="1 2">
    <name type="scientific">Streptomyces sedi</name>
    <dbReference type="NCBI Taxonomy" id="555059"/>
    <lineage>
        <taxon>Bacteria</taxon>
        <taxon>Bacillati</taxon>
        <taxon>Actinomycetota</taxon>
        <taxon>Actinomycetes</taxon>
        <taxon>Kitasatosporales</taxon>
        <taxon>Streptomycetaceae</taxon>
        <taxon>Streptomyces</taxon>
    </lineage>
</organism>
<protein>
    <submittedName>
        <fullName evidence="1">Uncharacterized protein</fullName>
    </submittedName>
</protein>
<gene>
    <name evidence="1" type="ORF">FH715_01620</name>
</gene>
<dbReference type="Proteomes" id="UP000311713">
    <property type="component" value="Unassembled WGS sequence"/>
</dbReference>
<dbReference type="EMBL" id="VDGT01000001">
    <property type="protein sequence ID" value="TNM34406.1"/>
    <property type="molecule type" value="Genomic_DNA"/>
</dbReference>
<dbReference type="AlphaFoldDB" id="A0A5C4VG46"/>